<name>A0A1I6FNT4_9RHOB</name>
<keyword evidence="3" id="KW-1185">Reference proteome</keyword>
<dbReference type="EMBL" id="FOYP01000001">
    <property type="protein sequence ID" value="SFR31457.1"/>
    <property type="molecule type" value="Genomic_DNA"/>
</dbReference>
<dbReference type="SMART" id="SM00855">
    <property type="entry name" value="PGAM"/>
    <property type="match status" value="1"/>
</dbReference>
<dbReference type="InterPro" id="IPR029033">
    <property type="entry name" value="His_PPase_superfam"/>
</dbReference>
<reference evidence="3" key="1">
    <citation type="submission" date="2016-10" db="EMBL/GenBank/DDBJ databases">
        <authorList>
            <person name="Varghese N."/>
            <person name="Submissions S."/>
        </authorList>
    </citation>
    <scope>NUCLEOTIDE SEQUENCE [LARGE SCALE GENOMIC DNA]</scope>
    <source>
        <strain evidence="3">DSM 26879</strain>
    </source>
</reference>
<dbReference type="RefSeq" id="WP_090194906.1">
    <property type="nucleotide sequence ID" value="NZ_FOYP01000001.1"/>
</dbReference>
<accession>A0A1I6FNT4</accession>
<dbReference type="Proteomes" id="UP000199478">
    <property type="component" value="Unassembled WGS sequence"/>
</dbReference>
<dbReference type="CDD" id="cd07067">
    <property type="entry name" value="HP_PGM_like"/>
    <property type="match status" value="1"/>
</dbReference>
<dbReference type="PANTHER" id="PTHR47623:SF1">
    <property type="entry name" value="OS09G0287300 PROTEIN"/>
    <property type="match status" value="1"/>
</dbReference>
<gene>
    <name evidence="2" type="ORF">SAMN04488005_0051</name>
</gene>
<protein>
    <submittedName>
        <fullName evidence="2">Phosphohistidine phosphatase</fullName>
    </submittedName>
</protein>
<evidence type="ECO:0000313" key="3">
    <source>
        <dbReference type="Proteomes" id="UP000199478"/>
    </source>
</evidence>
<sequence>MTLRLILIRHAKSNWDDPFSDDHARVLNARGLASATAIGAWMADKGYQPDEILCSDARRTAQTADLIIAALPAPPKLRLMHALYHAAPDTLMDTIHRESVTTVALIGHNPGIGMLANMLVDTAPDHARFTGYPTCATTVIDFNIPDWAAMQRHSGTCVDFIVPRDLIGTTGGAA</sequence>
<dbReference type="InterPro" id="IPR013078">
    <property type="entry name" value="His_Pase_superF_clade-1"/>
</dbReference>
<dbReference type="SUPFAM" id="SSF53254">
    <property type="entry name" value="Phosphoglycerate mutase-like"/>
    <property type="match status" value="1"/>
</dbReference>
<dbReference type="STRING" id="390270.SAMN04488005_0051"/>
<evidence type="ECO:0000313" key="2">
    <source>
        <dbReference type="EMBL" id="SFR31457.1"/>
    </source>
</evidence>
<organism evidence="2 3">
    <name type="scientific">Yoonia tamlensis</name>
    <dbReference type="NCBI Taxonomy" id="390270"/>
    <lineage>
        <taxon>Bacteria</taxon>
        <taxon>Pseudomonadati</taxon>
        <taxon>Pseudomonadota</taxon>
        <taxon>Alphaproteobacteria</taxon>
        <taxon>Rhodobacterales</taxon>
        <taxon>Paracoccaceae</taxon>
        <taxon>Yoonia</taxon>
    </lineage>
</organism>
<dbReference type="Gene3D" id="3.40.50.1240">
    <property type="entry name" value="Phosphoglycerate mutase-like"/>
    <property type="match status" value="1"/>
</dbReference>
<feature type="binding site" evidence="1">
    <location>
        <position position="59"/>
    </location>
    <ligand>
        <name>substrate</name>
    </ligand>
</feature>
<proteinExistence type="predicted"/>
<dbReference type="Pfam" id="PF00300">
    <property type="entry name" value="His_Phos_1"/>
    <property type="match status" value="1"/>
</dbReference>
<dbReference type="OrthoDB" id="9810154at2"/>
<dbReference type="PANTHER" id="PTHR47623">
    <property type="entry name" value="OS09G0287300 PROTEIN"/>
    <property type="match status" value="1"/>
</dbReference>
<evidence type="ECO:0000256" key="1">
    <source>
        <dbReference type="PIRSR" id="PIRSR613078-2"/>
    </source>
</evidence>
<dbReference type="AlphaFoldDB" id="A0A1I6FNT4"/>